<dbReference type="Pfam" id="PF00201">
    <property type="entry name" value="UDPGT"/>
    <property type="match status" value="1"/>
</dbReference>
<proteinExistence type="inferred from homology"/>
<dbReference type="EMBL" id="PNBA02000022">
    <property type="protein sequence ID" value="KAG6386169.1"/>
    <property type="molecule type" value="Genomic_DNA"/>
</dbReference>
<name>A0A8X8W1G1_SALSN</name>
<dbReference type="FunFam" id="3.40.50.2000:FF:000107">
    <property type="entry name" value="Glycosyltransferase"/>
    <property type="match status" value="1"/>
</dbReference>
<dbReference type="EC" id="2.4.1.-" evidence="4"/>
<protein>
    <recommendedName>
        <fullName evidence="4">Glycosyltransferase</fullName>
        <ecNumber evidence="4">2.4.1.-</ecNumber>
    </recommendedName>
</protein>
<evidence type="ECO:0000313" key="6">
    <source>
        <dbReference type="Proteomes" id="UP000298416"/>
    </source>
</evidence>
<comment type="similarity">
    <text evidence="1 3">Belongs to the UDP-glycosyltransferase family.</text>
</comment>
<dbReference type="Proteomes" id="UP000298416">
    <property type="component" value="Unassembled WGS sequence"/>
</dbReference>
<organism evidence="5">
    <name type="scientific">Salvia splendens</name>
    <name type="common">Scarlet sage</name>
    <dbReference type="NCBI Taxonomy" id="180675"/>
    <lineage>
        <taxon>Eukaryota</taxon>
        <taxon>Viridiplantae</taxon>
        <taxon>Streptophyta</taxon>
        <taxon>Embryophyta</taxon>
        <taxon>Tracheophyta</taxon>
        <taxon>Spermatophyta</taxon>
        <taxon>Magnoliopsida</taxon>
        <taxon>eudicotyledons</taxon>
        <taxon>Gunneridae</taxon>
        <taxon>Pentapetalae</taxon>
        <taxon>asterids</taxon>
        <taxon>lamiids</taxon>
        <taxon>Lamiales</taxon>
        <taxon>Lamiaceae</taxon>
        <taxon>Nepetoideae</taxon>
        <taxon>Mentheae</taxon>
        <taxon>Salviinae</taxon>
        <taxon>Salvia</taxon>
        <taxon>Salvia subgen. Calosphace</taxon>
        <taxon>core Calosphace</taxon>
    </lineage>
</organism>
<dbReference type="CDD" id="cd03784">
    <property type="entry name" value="GT1_Gtf-like"/>
    <property type="match status" value="1"/>
</dbReference>
<evidence type="ECO:0000256" key="1">
    <source>
        <dbReference type="ARBA" id="ARBA00009995"/>
    </source>
</evidence>
<reference evidence="5" key="2">
    <citation type="submission" date="2020-08" db="EMBL/GenBank/DDBJ databases">
        <title>Plant Genome Project.</title>
        <authorList>
            <person name="Zhang R.-G."/>
        </authorList>
    </citation>
    <scope>NUCLEOTIDE SEQUENCE</scope>
    <source>
        <strain evidence="5">Huo1</strain>
        <tissue evidence="5">Leaf</tissue>
    </source>
</reference>
<dbReference type="AlphaFoldDB" id="A0A8X8W1G1"/>
<accession>A0A8X8W1G1</accession>
<dbReference type="Gene3D" id="3.40.50.2000">
    <property type="entry name" value="Glycogen Phosphorylase B"/>
    <property type="match status" value="2"/>
</dbReference>
<dbReference type="InterPro" id="IPR035595">
    <property type="entry name" value="UDP_glycos_trans_CS"/>
</dbReference>
<evidence type="ECO:0000313" key="5">
    <source>
        <dbReference type="EMBL" id="KAG6386169.1"/>
    </source>
</evidence>
<dbReference type="OrthoDB" id="5835829at2759"/>
<keyword evidence="6" id="KW-1185">Reference proteome</keyword>
<dbReference type="PROSITE" id="PS00375">
    <property type="entry name" value="UDPGT"/>
    <property type="match status" value="1"/>
</dbReference>
<dbReference type="InterPro" id="IPR002213">
    <property type="entry name" value="UDP_glucos_trans"/>
</dbReference>
<evidence type="ECO:0000256" key="4">
    <source>
        <dbReference type="RuleBase" id="RU362057"/>
    </source>
</evidence>
<gene>
    <name evidence="5" type="ORF">SASPL_155060</name>
</gene>
<evidence type="ECO:0000256" key="3">
    <source>
        <dbReference type="RuleBase" id="RU003718"/>
    </source>
</evidence>
<comment type="caution">
    <text evidence="5">The sequence shown here is derived from an EMBL/GenBank/DDBJ whole genome shotgun (WGS) entry which is preliminary data.</text>
</comment>
<keyword evidence="3" id="KW-0328">Glycosyltransferase</keyword>
<keyword evidence="2 3" id="KW-0808">Transferase</keyword>
<sequence length="466" mass="51051">MGSNSPPTLHFAIFPFLSQGHIIPLLHLSRLLHLRSAAVTIFTTASNSPPIRAALSDTKISVVDLPFPQNTPGVPPGVENTQNLLYESSFVPFANSTKLMQKSFESALENLHPPLSCIISDSFLGFTLQSANKFSVPRFGFFGMGAFSSTMYETLGREKPHSASADLDEAFPMPGFPGIMLTRNDFDPPFNAAAPEGPYVDFMKEQMAALAKSDGLIVNTFYEMERSYVDCWDQKIGPKMYCIGPLCSAAPPPRTAAAHFRFLDEKLAEGKPVLYVAFGTQAEVSPEQLREIAIGLERSEVSFLWVLKAETVEFLTDFEIRVRERGIVVRGWVDQVEALKHEGVRGFLSHCGWNSVLEGIAGGVPILAMPFMAEQHLNARLVAEELGVGIRAMPRGGSVRGLVAAEEVERAVRELMGGERGAEARRRMLELGEAARGAVVEGGSSVRALDLLIDEMRLRTDILPRV</sequence>
<dbReference type="PANTHER" id="PTHR48047:SF227">
    <property type="entry name" value="GLYCOSYLTRANSFERASE"/>
    <property type="match status" value="1"/>
</dbReference>
<dbReference type="GO" id="GO:0035251">
    <property type="term" value="F:UDP-glucosyltransferase activity"/>
    <property type="evidence" value="ECO:0007669"/>
    <property type="project" value="TreeGrafter"/>
</dbReference>
<reference evidence="5" key="1">
    <citation type="submission" date="2018-01" db="EMBL/GenBank/DDBJ databases">
        <authorList>
            <person name="Mao J.F."/>
        </authorList>
    </citation>
    <scope>NUCLEOTIDE SEQUENCE</scope>
    <source>
        <strain evidence="5">Huo1</strain>
        <tissue evidence="5">Leaf</tissue>
    </source>
</reference>
<dbReference type="SUPFAM" id="SSF53756">
    <property type="entry name" value="UDP-Glycosyltransferase/glycogen phosphorylase"/>
    <property type="match status" value="1"/>
</dbReference>
<dbReference type="PANTHER" id="PTHR48047">
    <property type="entry name" value="GLYCOSYLTRANSFERASE"/>
    <property type="match status" value="1"/>
</dbReference>
<evidence type="ECO:0000256" key="2">
    <source>
        <dbReference type="ARBA" id="ARBA00022679"/>
    </source>
</evidence>